<evidence type="ECO:0000259" key="8">
    <source>
        <dbReference type="Pfam" id="PF02753"/>
    </source>
</evidence>
<reference evidence="9" key="1">
    <citation type="submission" date="2019-05" db="EMBL/GenBank/DDBJ databases">
        <authorList>
            <consortium name="Pathogen Informatics"/>
        </authorList>
    </citation>
    <scope>NUCLEOTIDE SEQUENCE [LARGE SCALE GENOMIC DNA]</scope>
    <source>
        <strain evidence="9">NCTC12965</strain>
    </source>
</reference>
<dbReference type="AlphaFoldDB" id="A0A4U9TMM5"/>
<evidence type="ECO:0000256" key="3">
    <source>
        <dbReference type="ARBA" id="ARBA00022558"/>
    </source>
</evidence>
<dbReference type="InterPro" id="IPR013783">
    <property type="entry name" value="Ig-like_fold"/>
</dbReference>
<dbReference type="InterPro" id="IPR016147">
    <property type="entry name" value="Pili_assmbl_chaperone_N"/>
</dbReference>
<keyword evidence="4" id="KW-0732">Signal</keyword>
<feature type="domain" description="Pili assembly chaperone C-terminal" evidence="8">
    <location>
        <begin position="197"/>
        <end position="260"/>
    </location>
</feature>
<name>A0A4U9TMM5_SERFO</name>
<dbReference type="Gene3D" id="2.60.40.10">
    <property type="entry name" value="Immunoglobulins"/>
    <property type="match status" value="2"/>
</dbReference>
<dbReference type="GO" id="GO:0030288">
    <property type="term" value="C:outer membrane-bounded periplasmic space"/>
    <property type="evidence" value="ECO:0007669"/>
    <property type="project" value="InterPro"/>
</dbReference>
<dbReference type="Pfam" id="PF00345">
    <property type="entry name" value="PapD_N"/>
    <property type="match status" value="1"/>
</dbReference>
<feature type="domain" description="Pili assembly chaperone N-terminal" evidence="7">
    <location>
        <begin position="50"/>
        <end position="175"/>
    </location>
</feature>
<dbReference type="InterPro" id="IPR050643">
    <property type="entry name" value="Periplasmic_pilus_chap"/>
</dbReference>
<keyword evidence="3" id="KW-1029">Fimbrium biogenesis</keyword>
<dbReference type="InterPro" id="IPR036316">
    <property type="entry name" value="Pili_assmbl_chap_C_dom_sf"/>
</dbReference>
<evidence type="ECO:0000256" key="6">
    <source>
        <dbReference type="ARBA" id="ARBA00023186"/>
    </source>
</evidence>
<evidence type="ECO:0000313" key="9">
    <source>
        <dbReference type="EMBL" id="VTR16971.1"/>
    </source>
</evidence>
<dbReference type="InterPro" id="IPR001829">
    <property type="entry name" value="Pili_assmbl_chaperone_bac"/>
</dbReference>
<dbReference type="InterPro" id="IPR016148">
    <property type="entry name" value="Pili_assmbl_chaperone_C"/>
</dbReference>
<evidence type="ECO:0000256" key="4">
    <source>
        <dbReference type="ARBA" id="ARBA00022729"/>
    </source>
</evidence>
<gene>
    <name evidence="9" type="primary">focC_1</name>
    <name evidence="9" type="ORF">NCTC12965_00311</name>
</gene>
<evidence type="ECO:0000256" key="5">
    <source>
        <dbReference type="ARBA" id="ARBA00022764"/>
    </source>
</evidence>
<dbReference type="PRINTS" id="PR00969">
    <property type="entry name" value="CHAPERONPILI"/>
</dbReference>
<dbReference type="Pfam" id="PF02753">
    <property type="entry name" value="PapD_C"/>
    <property type="match status" value="1"/>
</dbReference>
<dbReference type="PANTHER" id="PTHR30251">
    <property type="entry name" value="PILUS ASSEMBLY CHAPERONE"/>
    <property type="match status" value="1"/>
</dbReference>
<evidence type="ECO:0000256" key="1">
    <source>
        <dbReference type="ARBA" id="ARBA00004418"/>
    </source>
</evidence>
<keyword evidence="6" id="KW-0143">Chaperone</keyword>
<keyword evidence="5" id="KW-0574">Periplasm</keyword>
<sequence>MKIIGYLFWRVETFPPLYFYSSDIKMKKSFKKYSVLLMAVLFSSSAFASVIVNGTRVIYPAKQREVTVQLSNNGTAPALVQAWIDEGNAETTPENSKAPFIISPPISRIEPNGGQALRVSLTTTALTQDKESLFWLNVLEIPPAPTGAAADTTPENFLQVAFRTRVKLFYRPQGLSGVANDAPEKLQWSFVAGGVKVKNPTPFYVSFTEINAVANRKKVTLAPHGDMLAPGQEKTLAFTGDSSRIADIEYTTINDFGGRVQRSKNQQK</sequence>
<comment type="subcellular location">
    <subcellularLocation>
        <location evidence="1">Periplasm</location>
    </subcellularLocation>
</comment>
<comment type="similarity">
    <text evidence="2">Belongs to the periplasmic pilus chaperone family.</text>
</comment>
<dbReference type="SUPFAM" id="SSF49354">
    <property type="entry name" value="PapD-like"/>
    <property type="match status" value="1"/>
</dbReference>
<organism evidence="9">
    <name type="scientific">Serratia fonticola</name>
    <dbReference type="NCBI Taxonomy" id="47917"/>
    <lineage>
        <taxon>Bacteria</taxon>
        <taxon>Pseudomonadati</taxon>
        <taxon>Pseudomonadota</taxon>
        <taxon>Gammaproteobacteria</taxon>
        <taxon>Enterobacterales</taxon>
        <taxon>Yersiniaceae</taxon>
        <taxon>Serratia</taxon>
    </lineage>
</organism>
<evidence type="ECO:0000256" key="2">
    <source>
        <dbReference type="ARBA" id="ARBA00007399"/>
    </source>
</evidence>
<accession>A0A4U9TMM5</accession>
<dbReference type="FunFam" id="2.60.40.10:FF:000458">
    <property type="entry name" value="Molecular chaperone FimC"/>
    <property type="match status" value="1"/>
</dbReference>
<dbReference type="GO" id="GO:0071555">
    <property type="term" value="P:cell wall organization"/>
    <property type="evidence" value="ECO:0007669"/>
    <property type="project" value="InterPro"/>
</dbReference>
<evidence type="ECO:0000259" key="7">
    <source>
        <dbReference type="Pfam" id="PF00345"/>
    </source>
</evidence>
<dbReference type="EMBL" id="CABEEZ010000014">
    <property type="protein sequence ID" value="VTR16971.1"/>
    <property type="molecule type" value="Genomic_DNA"/>
</dbReference>
<dbReference type="SUPFAM" id="SSF49584">
    <property type="entry name" value="Periplasmic chaperone C-domain"/>
    <property type="match status" value="1"/>
</dbReference>
<dbReference type="PANTHER" id="PTHR30251:SF2">
    <property type="entry name" value="FIMBRIAL CHAPERONE YADV-RELATED"/>
    <property type="match status" value="1"/>
</dbReference>
<proteinExistence type="inferred from homology"/>
<dbReference type="InterPro" id="IPR008962">
    <property type="entry name" value="PapD-like_sf"/>
</dbReference>
<protein>
    <submittedName>
        <fullName evidence="9">Chaperone protein focC</fullName>
    </submittedName>
</protein>